<reference evidence="1" key="1">
    <citation type="submission" date="2022-11" db="EMBL/GenBank/DDBJ databases">
        <title>Genome Sequence of Nemania bipapillata.</title>
        <authorList>
            <person name="Buettner E."/>
        </authorList>
    </citation>
    <scope>NUCLEOTIDE SEQUENCE</scope>
    <source>
        <strain evidence="1">CP14</strain>
    </source>
</reference>
<evidence type="ECO:0000313" key="2">
    <source>
        <dbReference type="Proteomes" id="UP001153334"/>
    </source>
</evidence>
<comment type="caution">
    <text evidence="1">The sequence shown here is derived from an EMBL/GenBank/DDBJ whole genome shotgun (WGS) entry which is preliminary data.</text>
</comment>
<evidence type="ECO:0000313" key="1">
    <source>
        <dbReference type="EMBL" id="KAJ8112095.1"/>
    </source>
</evidence>
<protein>
    <submittedName>
        <fullName evidence="1">Uncharacterized protein</fullName>
    </submittedName>
</protein>
<dbReference type="EMBL" id="JAPESX010001703">
    <property type="protein sequence ID" value="KAJ8112095.1"/>
    <property type="molecule type" value="Genomic_DNA"/>
</dbReference>
<keyword evidence="2" id="KW-1185">Reference proteome</keyword>
<proteinExistence type="predicted"/>
<sequence>MGPRQTRANSRREESTEPQEDSPVMRQTRSSSKRADALDSSQSKPTYHLESGIPQRGTRRQRRRRRSVESVATADFPKSSAERVSPDPPSMGATPILSGEDVAAAILESQSDSYEDSAARLQDILDFDLPKLRRWCEKTFEALSSLTSPEPTVEEHPLSYCDSYYVAFCVRCRRLVELLGEEPEAEPHALATTIFCNQSTNTLEEAMQWLRKGPYRKLGGTNQSGDFTSLHSFKRQMAEITDNFLSAERPRTDELLDREFPRDKLFKTLWTWALDMYTHVNENADKNNPPLEDHNPGRPDDGAEREGSAGLSRIEEDQSEASSDSGSKSEHEYQTLKIITKEPSFIQNPATLAAVRQSERDDLGRLRAQPPSNQQSARAKMTGLQIKDAILQLDAADILGPSIPDAENVGGTIPRDTRVSHSHPSFSPRPGSQELGSTGKRPRPEEDDDNVDDLDDDFEVNEQLMDDSRRIRAPSPDDAPTSSNIREKDIVMLNDAARANRFANRSRGHQTRERWTDADTDRLIDLIANPNLGCSWAAMEKEAHFQTWRSQQAIRDKARNLKKAYLCADAILPSGFDYVYLSKKERDDVIASGRNPDRREDDIDEDGRVTRNIWRESPS</sequence>
<organism evidence="1 2">
    <name type="scientific">Nemania bipapillata</name>
    <dbReference type="NCBI Taxonomy" id="110536"/>
    <lineage>
        <taxon>Eukaryota</taxon>
        <taxon>Fungi</taxon>
        <taxon>Dikarya</taxon>
        <taxon>Ascomycota</taxon>
        <taxon>Pezizomycotina</taxon>
        <taxon>Sordariomycetes</taxon>
        <taxon>Xylariomycetidae</taxon>
        <taxon>Xylariales</taxon>
        <taxon>Xylariaceae</taxon>
        <taxon>Nemania</taxon>
    </lineage>
</organism>
<dbReference type="Proteomes" id="UP001153334">
    <property type="component" value="Unassembled WGS sequence"/>
</dbReference>
<gene>
    <name evidence="1" type="ORF">ONZ43_g5475</name>
</gene>
<accession>A0ACC2IA77</accession>
<name>A0ACC2IA77_9PEZI</name>